<dbReference type="KEGG" id="ptm:GSPATT00000803001"/>
<name>A0CJX4_PARTE</name>
<gene>
    <name evidence="1" type="ORF">GSPATT00000803001</name>
</gene>
<dbReference type="Proteomes" id="UP000000600">
    <property type="component" value="Unassembled WGS sequence"/>
</dbReference>
<sequence>MNLYLLQQSQNYRQKIHNKFKSKQFMAQTIFKLASQQNKKNNINLATQKQVLGKQNPNREHQFQVMLDKFTLDFQGSPLKSIVVLNQSPNVEMRNEFNSSKFISTMRSMSQFRQSMQQQNFNPKKKIMVL</sequence>
<dbReference type="RefSeq" id="XP_001438488.1">
    <property type="nucleotide sequence ID" value="XM_001438451.1"/>
</dbReference>
<dbReference type="EMBL" id="CT868096">
    <property type="protein sequence ID" value="CAK71091.1"/>
    <property type="molecule type" value="Genomic_DNA"/>
</dbReference>
<accession>A0CJX4</accession>
<dbReference type="InParanoid" id="A0CJX4"/>
<dbReference type="AlphaFoldDB" id="A0CJX4"/>
<reference evidence="1 2" key="1">
    <citation type="journal article" date="2006" name="Nature">
        <title>Global trends of whole-genome duplications revealed by the ciliate Paramecium tetraurelia.</title>
        <authorList>
            <consortium name="Genoscope"/>
            <person name="Aury J.-M."/>
            <person name="Jaillon O."/>
            <person name="Duret L."/>
            <person name="Noel B."/>
            <person name="Jubin C."/>
            <person name="Porcel B.M."/>
            <person name="Segurens B."/>
            <person name="Daubin V."/>
            <person name="Anthouard V."/>
            <person name="Aiach N."/>
            <person name="Arnaiz O."/>
            <person name="Billaut A."/>
            <person name="Beisson J."/>
            <person name="Blanc I."/>
            <person name="Bouhouche K."/>
            <person name="Camara F."/>
            <person name="Duharcourt S."/>
            <person name="Guigo R."/>
            <person name="Gogendeau D."/>
            <person name="Katinka M."/>
            <person name="Keller A.-M."/>
            <person name="Kissmehl R."/>
            <person name="Klotz C."/>
            <person name="Koll F."/>
            <person name="Le Moue A."/>
            <person name="Lepere C."/>
            <person name="Malinsky S."/>
            <person name="Nowacki M."/>
            <person name="Nowak J.K."/>
            <person name="Plattner H."/>
            <person name="Poulain J."/>
            <person name="Ruiz F."/>
            <person name="Serrano V."/>
            <person name="Zagulski M."/>
            <person name="Dessen P."/>
            <person name="Betermier M."/>
            <person name="Weissenbach J."/>
            <person name="Scarpelli C."/>
            <person name="Schachter V."/>
            <person name="Sperling L."/>
            <person name="Meyer E."/>
            <person name="Cohen J."/>
            <person name="Wincker P."/>
        </authorList>
    </citation>
    <scope>NUCLEOTIDE SEQUENCE [LARGE SCALE GENOMIC DNA]</scope>
    <source>
        <strain evidence="1 2">Stock d4-2</strain>
    </source>
</reference>
<dbReference type="HOGENOM" id="CLU_1942160_0_0_1"/>
<evidence type="ECO:0000313" key="2">
    <source>
        <dbReference type="Proteomes" id="UP000000600"/>
    </source>
</evidence>
<protein>
    <submittedName>
        <fullName evidence="1">Uncharacterized protein</fullName>
    </submittedName>
</protein>
<dbReference type="GeneID" id="5024273"/>
<keyword evidence="2" id="KW-1185">Reference proteome</keyword>
<proteinExistence type="predicted"/>
<evidence type="ECO:0000313" key="1">
    <source>
        <dbReference type="EMBL" id="CAK71091.1"/>
    </source>
</evidence>
<organism evidence="1 2">
    <name type="scientific">Paramecium tetraurelia</name>
    <dbReference type="NCBI Taxonomy" id="5888"/>
    <lineage>
        <taxon>Eukaryota</taxon>
        <taxon>Sar</taxon>
        <taxon>Alveolata</taxon>
        <taxon>Ciliophora</taxon>
        <taxon>Intramacronucleata</taxon>
        <taxon>Oligohymenophorea</taxon>
        <taxon>Peniculida</taxon>
        <taxon>Parameciidae</taxon>
        <taxon>Paramecium</taxon>
    </lineage>
</organism>